<dbReference type="VEuPathDB" id="TrichDB:TVAG_237180"/>
<feature type="region of interest" description="Disordered" evidence="1">
    <location>
        <begin position="226"/>
        <end position="271"/>
    </location>
</feature>
<dbReference type="VEuPathDB" id="TrichDB:TVAGG3_0607100"/>
<feature type="compositionally biased region" description="Low complexity" evidence="1">
    <location>
        <begin position="233"/>
        <end position="247"/>
    </location>
</feature>
<sequence>MATKVKNSFPECQGKLVEKKSGFQAPSINSREVKAGEFFCIYGAAMVASNSNISASSYFTKVFRDKSLVISEKVIPHPFILTNKIEKDDIDTVVYDIGHVSKIYCDKNSASNCDVQYTFIPQPFNISTIISINGHSIKFNDEHTVIITSGQKSVMNNDVYLKIEQNKSISYKSLSFIITNPDMKKLQTSGISNNFKYNVYSDTNTDSAHDILITLSSSDKYYPPATPMPTPFQTPFNTPFQTPFSTPHASPTPLPSPSRSPPPRYPFPKIPSPTALTIPHDKLINEIDDNTDLFDAPDYYKEFFFDFDIDFHNDITIVSKQIDGQKRSTKSYYPDNFTHNLDAETVISKQVIAPKSGDIKPTPSIPRSSNTAVIALGTVLGIVLIITILLIVGLVLIIMMIKRSARYNKEEGSDSRQFGSSESFGFVK</sequence>
<dbReference type="KEGG" id="tva:5467226"/>
<dbReference type="InParanoid" id="A2DCR8"/>
<evidence type="ECO:0000313" key="4">
    <source>
        <dbReference type="Proteomes" id="UP000001542"/>
    </source>
</evidence>
<protein>
    <submittedName>
        <fullName evidence="3">Uncharacterized protein</fullName>
    </submittedName>
</protein>
<gene>
    <name evidence="3" type="ORF">TVAG_237180</name>
</gene>
<name>A2DCR8_TRIV3</name>
<keyword evidence="4" id="KW-1185">Reference proteome</keyword>
<reference evidence="3" key="1">
    <citation type="submission" date="2006-10" db="EMBL/GenBank/DDBJ databases">
        <authorList>
            <person name="Amadeo P."/>
            <person name="Zhao Q."/>
            <person name="Wortman J."/>
            <person name="Fraser-Liggett C."/>
            <person name="Carlton J."/>
        </authorList>
    </citation>
    <scope>NUCLEOTIDE SEQUENCE</scope>
    <source>
        <strain evidence="3">G3</strain>
    </source>
</reference>
<keyword evidence="2" id="KW-0812">Transmembrane</keyword>
<organism evidence="3 4">
    <name type="scientific">Trichomonas vaginalis (strain ATCC PRA-98 / G3)</name>
    <dbReference type="NCBI Taxonomy" id="412133"/>
    <lineage>
        <taxon>Eukaryota</taxon>
        <taxon>Metamonada</taxon>
        <taxon>Parabasalia</taxon>
        <taxon>Trichomonadida</taxon>
        <taxon>Trichomonadidae</taxon>
        <taxon>Trichomonas</taxon>
    </lineage>
</organism>
<accession>A2DCR8</accession>
<evidence type="ECO:0000256" key="1">
    <source>
        <dbReference type="SAM" id="MobiDB-lite"/>
    </source>
</evidence>
<reference evidence="3" key="2">
    <citation type="journal article" date="2007" name="Science">
        <title>Draft genome sequence of the sexually transmitted pathogen Trichomonas vaginalis.</title>
        <authorList>
            <person name="Carlton J.M."/>
            <person name="Hirt R.P."/>
            <person name="Silva J.C."/>
            <person name="Delcher A.L."/>
            <person name="Schatz M."/>
            <person name="Zhao Q."/>
            <person name="Wortman J.R."/>
            <person name="Bidwell S.L."/>
            <person name="Alsmark U.C.M."/>
            <person name="Besteiro S."/>
            <person name="Sicheritz-Ponten T."/>
            <person name="Noel C.J."/>
            <person name="Dacks J.B."/>
            <person name="Foster P.G."/>
            <person name="Simillion C."/>
            <person name="Van de Peer Y."/>
            <person name="Miranda-Saavedra D."/>
            <person name="Barton G.J."/>
            <person name="Westrop G.D."/>
            <person name="Mueller S."/>
            <person name="Dessi D."/>
            <person name="Fiori P.L."/>
            <person name="Ren Q."/>
            <person name="Paulsen I."/>
            <person name="Zhang H."/>
            <person name="Bastida-Corcuera F.D."/>
            <person name="Simoes-Barbosa A."/>
            <person name="Brown M.T."/>
            <person name="Hayes R.D."/>
            <person name="Mukherjee M."/>
            <person name="Okumura C.Y."/>
            <person name="Schneider R."/>
            <person name="Smith A.J."/>
            <person name="Vanacova S."/>
            <person name="Villalvazo M."/>
            <person name="Haas B.J."/>
            <person name="Pertea M."/>
            <person name="Feldblyum T.V."/>
            <person name="Utterback T.R."/>
            <person name="Shu C.L."/>
            <person name="Osoegawa K."/>
            <person name="de Jong P.J."/>
            <person name="Hrdy I."/>
            <person name="Horvathova L."/>
            <person name="Zubacova Z."/>
            <person name="Dolezal P."/>
            <person name="Malik S.B."/>
            <person name="Logsdon J.M. Jr."/>
            <person name="Henze K."/>
            <person name="Gupta A."/>
            <person name="Wang C.C."/>
            <person name="Dunne R.L."/>
            <person name="Upcroft J.A."/>
            <person name="Upcroft P."/>
            <person name="White O."/>
            <person name="Salzberg S.L."/>
            <person name="Tang P."/>
            <person name="Chiu C.-H."/>
            <person name="Lee Y.-S."/>
            <person name="Embley T.M."/>
            <person name="Coombs G.H."/>
            <person name="Mottram J.C."/>
            <person name="Tachezy J."/>
            <person name="Fraser-Liggett C.M."/>
            <person name="Johnson P.J."/>
        </authorList>
    </citation>
    <scope>NUCLEOTIDE SEQUENCE [LARGE SCALE GENOMIC DNA]</scope>
    <source>
        <strain evidence="3">G3</strain>
    </source>
</reference>
<feature type="compositionally biased region" description="Pro residues" evidence="1">
    <location>
        <begin position="250"/>
        <end position="271"/>
    </location>
</feature>
<feature type="transmembrane region" description="Helical" evidence="2">
    <location>
        <begin position="372"/>
        <end position="399"/>
    </location>
</feature>
<dbReference type="RefSeq" id="XP_001582678.1">
    <property type="nucleotide sequence ID" value="XM_001582628.1"/>
</dbReference>
<proteinExistence type="predicted"/>
<keyword evidence="2" id="KW-0472">Membrane</keyword>
<keyword evidence="2" id="KW-1133">Transmembrane helix</keyword>
<dbReference type="Proteomes" id="UP000001542">
    <property type="component" value="Unassembled WGS sequence"/>
</dbReference>
<dbReference type="AlphaFoldDB" id="A2DCR8"/>
<evidence type="ECO:0000313" key="3">
    <source>
        <dbReference type="EMBL" id="EAY21692.1"/>
    </source>
</evidence>
<dbReference type="EMBL" id="DS113188">
    <property type="protein sequence ID" value="EAY21692.1"/>
    <property type="molecule type" value="Genomic_DNA"/>
</dbReference>
<evidence type="ECO:0000256" key="2">
    <source>
        <dbReference type="SAM" id="Phobius"/>
    </source>
</evidence>